<dbReference type="Proteomes" id="UP000590740">
    <property type="component" value="Unassembled WGS sequence"/>
</dbReference>
<keyword evidence="8" id="KW-1185">Reference proteome</keyword>
<evidence type="ECO:0000313" key="8">
    <source>
        <dbReference type="Proteomes" id="UP000590740"/>
    </source>
</evidence>
<keyword evidence="3 6" id="KW-0489">Methyltransferase</keyword>
<dbReference type="InterPro" id="IPR023397">
    <property type="entry name" value="SAM-dep_MeTrfase_MraW_recog"/>
</dbReference>
<dbReference type="GO" id="GO:0070475">
    <property type="term" value="P:rRNA base methylation"/>
    <property type="evidence" value="ECO:0007669"/>
    <property type="project" value="UniProtKB-UniRule"/>
</dbReference>
<dbReference type="EC" id="2.1.1.199" evidence="6"/>
<evidence type="ECO:0000256" key="2">
    <source>
        <dbReference type="ARBA" id="ARBA00022552"/>
    </source>
</evidence>
<dbReference type="SUPFAM" id="SSF53335">
    <property type="entry name" value="S-adenosyl-L-methionine-dependent methyltransferases"/>
    <property type="match status" value="1"/>
</dbReference>
<comment type="function">
    <text evidence="6">Specifically methylates the N4 position of cytidine in position 1402 (C1402) of 16S rRNA.</text>
</comment>
<feature type="binding site" evidence="6">
    <location>
        <position position="140"/>
    </location>
    <ligand>
        <name>S-adenosyl-L-methionine</name>
        <dbReference type="ChEBI" id="CHEBI:59789"/>
    </ligand>
</feature>
<protein>
    <recommendedName>
        <fullName evidence="6">Ribosomal RNA small subunit methyltransferase H</fullName>
        <ecNumber evidence="6">2.1.1.199</ecNumber>
    </recommendedName>
    <alternativeName>
        <fullName evidence="6">16S rRNA m(4)C1402 methyltransferase</fullName>
    </alternativeName>
    <alternativeName>
        <fullName evidence="6">rRNA (cytosine-N(4)-)-methyltransferase RsmH</fullName>
    </alternativeName>
</protein>
<evidence type="ECO:0000256" key="3">
    <source>
        <dbReference type="ARBA" id="ARBA00022603"/>
    </source>
</evidence>
<keyword evidence="2 6" id="KW-0698">rRNA processing</keyword>
<dbReference type="AlphaFoldDB" id="A0A7W7YDD6"/>
<dbReference type="Gene3D" id="3.40.50.150">
    <property type="entry name" value="Vaccinia Virus protein VP39"/>
    <property type="match status" value="1"/>
</dbReference>
<dbReference type="SUPFAM" id="SSF81799">
    <property type="entry name" value="Putative methyltransferase TM0872, insert domain"/>
    <property type="match status" value="1"/>
</dbReference>
<comment type="similarity">
    <text evidence="1 6">Belongs to the methyltransferase superfamily. RsmH family.</text>
</comment>
<dbReference type="PANTHER" id="PTHR11265:SF0">
    <property type="entry name" value="12S RRNA N4-METHYLCYTIDINE METHYLTRANSFERASE"/>
    <property type="match status" value="1"/>
</dbReference>
<evidence type="ECO:0000256" key="1">
    <source>
        <dbReference type="ARBA" id="ARBA00010396"/>
    </source>
</evidence>
<keyword evidence="6" id="KW-0963">Cytoplasm</keyword>
<accession>A0A7W7YDD6</accession>
<gene>
    <name evidence="6" type="primary">rsmH</name>
    <name evidence="7" type="ORF">HNQ65_003696</name>
</gene>
<feature type="binding site" evidence="6">
    <location>
        <begin position="123"/>
        <end position="125"/>
    </location>
    <ligand>
        <name>S-adenosyl-L-methionine</name>
        <dbReference type="ChEBI" id="CHEBI:59789"/>
    </ligand>
</feature>
<reference evidence="7 8" key="1">
    <citation type="submission" date="2020-08" db="EMBL/GenBank/DDBJ databases">
        <title>Genomic Encyclopedia of Type Strains, Phase IV (KMG-IV): sequencing the most valuable type-strain genomes for metagenomic binning, comparative biology and taxonomic classification.</title>
        <authorList>
            <person name="Goeker M."/>
        </authorList>
    </citation>
    <scope>NUCLEOTIDE SEQUENCE [LARGE SCALE GENOMIC DNA]</scope>
    <source>
        <strain evidence="7 8">DSM 12252</strain>
    </source>
</reference>
<dbReference type="GO" id="GO:0071424">
    <property type="term" value="F:rRNA (cytosine-N4-)-methyltransferase activity"/>
    <property type="evidence" value="ECO:0007669"/>
    <property type="project" value="UniProtKB-UniRule"/>
</dbReference>
<name>A0A7W7YDD6_9BACT</name>
<organism evidence="7 8">
    <name type="scientific">Prosthecobacter vanneervenii</name>
    <dbReference type="NCBI Taxonomy" id="48466"/>
    <lineage>
        <taxon>Bacteria</taxon>
        <taxon>Pseudomonadati</taxon>
        <taxon>Verrucomicrobiota</taxon>
        <taxon>Verrucomicrobiia</taxon>
        <taxon>Verrucomicrobiales</taxon>
        <taxon>Verrucomicrobiaceae</taxon>
        <taxon>Prosthecobacter</taxon>
    </lineage>
</organism>
<evidence type="ECO:0000256" key="6">
    <source>
        <dbReference type="HAMAP-Rule" id="MF_01007"/>
    </source>
</evidence>
<evidence type="ECO:0000256" key="4">
    <source>
        <dbReference type="ARBA" id="ARBA00022679"/>
    </source>
</evidence>
<comment type="catalytic activity">
    <reaction evidence="6">
        <text>cytidine(1402) in 16S rRNA + S-adenosyl-L-methionine = N(4)-methylcytidine(1402) in 16S rRNA + S-adenosyl-L-homocysteine + H(+)</text>
        <dbReference type="Rhea" id="RHEA:42928"/>
        <dbReference type="Rhea" id="RHEA-COMP:10286"/>
        <dbReference type="Rhea" id="RHEA-COMP:10287"/>
        <dbReference type="ChEBI" id="CHEBI:15378"/>
        <dbReference type="ChEBI" id="CHEBI:57856"/>
        <dbReference type="ChEBI" id="CHEBI:59789"/>
        <dbReference type="ChEBI" id="CHEBI:74506"/>
        <dbReference type="ChEBI" id="CHEBI:82748"/>
        <dbReference type="EC" id="2.1.1.199"/>
    </reaction>
</comment>
<dbReference type="Pfam" id="PF01795">
    <property type="entry name" value="Methyltransf_5"/>
    <property type="match status" value="1"/>
</dbReference>
<dbReference type="FunFam" id="1.10.150.170:FF:000003">
    <property type="entry name" value="Ribosomal RNA small subunit methyltransferase H"/>
    <property type="match status" value="1"/>
</dbReference>
<feature type="binding site" evidence="6">
    <location>
        <position position="167"/>
    </location>
    <ligand>
        <name>S-adenosyl-L-methionine</name>
        <dbReference type="ChEBI" id="CHEBI:59789"/>
    </ligand>
</feature>
<dbReference type="InterPro" id="IPR029063">
    <property type="entry name" value="SAM-dependent_MTases_sf"/>
</dbReference>
<keyword evidence="4 6" id="KW-0808">Transferase</keyword>
<dbReference type="GO" id="GO:0005737">
    <property type="term" value="C:cytoplasm"/>
    <property type="evidence" value="ECO:0007669"/>
    <property type="project" value="UniProtKB-SubCell"/>
</dbReference>
<evidence type="ECO:0000256" key="5">
    <source>
        <dbReference type="ARBA" id="ARBA00022691"/>
    </source>
</evidence>
<evidence type="ECO:0000313" key="7">
    <source>
        <dbReference type="EMBL" id="MBB5034105.1"/>
    </source>
</evidence>
<comment type="caution">
    <text evidence="7">The sequence shown here is derived from an EMBL/GenBank/DDBJ whole genome shotgun (WGS) entry which is preliminary data.</text>
</comment>
<dbReference type="HAMAP" id="MF_01007">
    <property type="entry name" value="16SrRNA_methyltr_H"/>
    <property type="match status" value="1"/>
</dbReference>
<comment type="subcellular location">
    <subcellularLocation>
        <location evidence="6">Cytoplasm</location>
    </subcellularLocation>
</comment>
<feature type="binding site" evidence="6">
    <location>
        <position position="195"/>
    </location>
    <ligand>
        <name>S-adenosyl-L-methionine</name>
        <dbReference type="ChEBI" id="CHEBI:59789"/>
    </ligand>
</feature>
<dbReference type="EMBL" id="JACHIG010000008">
    <property type="protein sequence ID" value="MBB5034105.1"/>
    <property type="molecule type" value="Genomic_DNA"/>
</dbReference>
<sequence length="397" mass="43731">MNALSHIGFPLLRPLPEPTGYADRSLVQSMLAEISRIIGFSQVGAWAWFGAKDAMDDLMPWGRGTLVTRQGAGGGGEIPEPTPPESTVRNLPFYHAPVLLSEVLELLQPAPGKLFFDGTLGGGGHSEALLQHGARVVAMDQDLNALRHATERLKPFAAQFCALRGNFRNFPQIVEETGVSGFDGMLVDIGVSSHQLDDAARGFSFMRDGPLDLRMDTESPRTAADIVNTYEEAELVRIFFEYGEENNARRIVRAILKARSLAPIRTTLQLADIVASASPKRGKRHPATLVFQALRIAVNDELAALHDFLAAAPRWLKPGGRLAVISFHSLEDRIVKQTLQHLSAPYIDRPEWPEARKNPDCVLKLITRKPVQATPQEIELNPRARSAVLRVAERLPE</sequence>
<dbReference type="InterPro" id="IPR002903">
    <property type="entry name" value="RsmH"/>
</dbReference>
<proteinExistence type="inferred from homology"/>
<dbReference type="Gene3D" id="1.10.150.170">
    <property type="entry name" value="Putative methyltransferase TM0872, insert domain"/>
    <property type="match status" value="1"/>
</dbReference>
<dbReference type="NCBIfam" id="TIGR00006">
    <property type="entry name" value="16S rRNA (cytosine(1402)-N(4))-methyltransferase RsmH"/>
    <property type="match status" value="1"/>
</dbReference>
<feature type="binding site" evidence="6">
    <location>
        <position position="188"/>
    </location>
    <ligand>
        <name>S-adenosyl-L-methionine</name>
        <dbReference type="ChEBI" id="CHEBI:59789"/>
    </ligand>
</feature>
<dbReference type="PANTHER" id="PTHR11265">
    <property type="entry name" value="S-ADENOSYL-METHYLTRANSFERASE MRAW"/>
    <property type="match status" value="1"/>
</dbReference>
<keyword evidence="5 6" id="KW-0949">S-adenosyl-L-methionine</keyword>